<evidence type="ECO:0000256" key="4">
    <source>
        <dbReference type="ARBA" id="ARBA00031998"/>
    </source>
</evidence>
<dbReference type="AlphaFoldDB" id="A0A6A4JW03"/>
<dbReference type="GO" id="GO:0003723">
    <property type="term" value="F:RNA binding"/>
    <property type="evidence" value="ECO:0007669"/>
    <property type="project" value="UniProtKB-KW"/>
</dbReference>
<evidence type="ECO:0000313" key="6">
    <source>
        <dbReference type="Proteomes" id="UP000466442"/>
    </source>
</evidence>
<reference evidence="5" key="1">
    <citation type="journal article" date="2021" name="Mol. Ecol. Resour.">
        <title>Apolygus lucorum genome provides insights into omnivorousness and mesophyll feeding.</title>
        <authorList>
            <person name="Liu Y."/>
            <person name="Liu H."/>
            <person name="Wang H."/>
            <person name="Huang T."/>
            <person name="Liu B."/>
            <person name="Yang B."/>
            <person name="Yin L."/>
            <person name="Li B."/>
            <person name="Zhang Y."/>
            <person name="Zhang S."/>
            <person name="Jiang F."/>
            <person name="Zhang X."/>
            <person name="Ren Y."/>
            <person name="Wang B."/>
            <person name="Wang S."/>
            <person name="Lu Y."/>
            <person name="Wu K."/>
            <person name="Fan W."/>
            <person name="Wang G."/>
        </authorList>
    </citation>
    <scope>NUCLEOTIDE SEQUENCE</scope>
    <source>
        <strain evidence="5">12Hb</strain>
    </source>
</reference>
<keyword evidence="3" id="KW-0694">RNA-binding</keyword>
<protein>
    <recommendedName>
        <fullName evidence="2">Probable RNA-binding protein EIF1AD</fullName>
    </recommendedName>
    <alternativeName>
        <fullName evidence="4">Eukaryotic translation initiation factor 1A domain-containing protein</fullName>
    </alternativeName>
</protein>
<dbReference type="PROSITE" id="PS50832">
    <property type="entry name" value="S1_IF1_TYPE"/>
    <property type="match status" value="1"/>
</dbReference>
<proteinExistence type="inferred from homology"/>
<dbReference type="PANTHER" id="PTHR21641:SF0">
    <property type="entry name" value="RNA-BINDING PROTEIN EIF1AD-RELATED"/>
    <property type="match status" value="1"/>
</dbReference>
<dbReference type="SUPFAM" id="SSF50249">
    <property type="entry name" value="Nucleic acid-binding proteins"/>
    <property type="match status" value="1"/>
</dbReference>
<dbReference type="GO" id="GO:0003743">
    <property type="term" value="F:translation initiation factor activity"/>
    <property type="evidence" value="ECO:0007669"/>
    <property type="project" value="UniProtKB-UniRule"/>
</dbReference>
<name>A0A6A4JW03_APOLU</name>
<dbReference type="OrthoDB" id="1738325at2759"/>
<evidence type="ECO:0000256" key="3">
    <source>
        <dbReference type="ARBA" id="ARBA00022884"/>
    </source>
</evidence>
<comment type="caution">
    <text evidence="5">The sequence shown here is derived from an EMBL/GenBank/DDBJ whole genome shotgun (WGS) entry which is preliminary data.</text>
</comment>
<keyword evidence="6" id="KW-1185">Reference proteome</keyword>
<dbReference type="SMART" id="SM00652">
    <property type="entry name" value="eIF1a"/>
    <property type="match status" value="1"/>
</dbReference>
<dbReference type="Gene3D" id="2.40.50.140">
    <property type="entry name" value="Nucleic acid-binding proteins"/>
    <property type="match status" value="1"/>
</dbReference>
<evidence type="ECO:0000313" key="5">
    <source>
        <dbReference type="EMBL" id="KAF6210421.1"/>
    </source>
</evidence>
<dbReference type="InterPro" id="IPR001253">
    <property type="entry name" value="TIF_eIF-1A"/>
</dbReference>
<gene>
    <name evidence="5" type="ORF">GE061_013527</name>
</gene>
<dbReference type="InterPro" id="IPR006196">
    <property type="entry name" value="RNA-binding_domain_S1_IF1"/>
</dbReference>
<dbReference type="EMBL" id="WIXP02000005">
    <property type="protein sequence ID" value="KAF6210421.1"/>
    <property type="molecule type" value="Genomic_DNA"/>
</dbReference>
<dbReference type="InterPro" id="IPR012340">
    <property type="entry name" value="NA-bd_OB-fold"/>
</dbReference>
<sequence length="135" mass="15302">MSKSTKRKHVVKELQTNDFSVPADNQQIVKLKEGRGNNLHSVESEDGSEFLVSMPSKFRRNVWVKRGDYLIIDVIPEGDKVRGEISAILDAEFTKFLKKSGSWPKAFEEPEISPSSSPRNNRRTFAEDTETSDSD</sequence>
<dbReference type="Proteomes" id="UP000466442">
    <property type="component" value="Linkage Group LG5"/>
</dbReference>
<dbReference type="Pfam" id="PF01176">
    <property type="entry name" value="eIF-1a"/>
    <property type="match status" value="1"/>
</dbReference>
<evidence type="ECO:0000256" key="2">
    <source>
        <dbReference type="ARBA" id="ARBA00020989"/>
    </source>
</evidence>
<evidence type="ECO:0000256" key="1">
    <source>
        <dbReference type="ARBA" id="ARBA00007340"/>
    </source>
</evidence>
<organism evidence="5 6">
    <name type="scientific">Apolygus lucorum</name>
    <name type="common">Small green plant bug</name>
    <name type="synonym">Lygocoris lucorum</name>
    <dbReference type="NCBI Taxonomy" id="248454"/>
    <lineage>
        <taxon>Eukaryota</taxon>
        <taxon>Metazoa</taxon>
        <taxon>Ecdysozoa</taxon>
        <taxon>Arthropoda</taxon>
        <taxon>Hexapoda</taxon>
        <taxon>Insecta</taxon>
        <taxon>Pterygota</taxon>
        <taxon>Neoptera</taxon>
        <taxon>Paraneoptera</taxon>
        <taxon>Hemiptera</taxon>
        <taxon>Heteroptera</taxon>
        <taxon>Panheteroptera</taxon>
        <taxon>Cimicomorpha</taxon>
        <taxon>Miridae</taxon>
        <taxon>Mirini</taxon>
        <taxon>Apolygus</taxon>
    </lineage>
</organism>
<dbReference type="InterPro" id="IPR039294">
    <property type="entry name" value="EIF1AD"/>
</dbReference>
<dbReference type="PANTHER" id="PTHR21641">
    <property type="entry name" value="TRANSLATION INITIATION FACTOR-RELATED"/>
    <property type="match status" value="1"/>
</dbReference>
<comment type="similarity">
    <text evidence="1">Belongs to the EIF1AD family.</text>
</comment>
<dbReference type="GO" id="GO:0005634">
    <property type="term" value="C:nucleus"/>
    <property type="evidence" value="ECO:0007669"/>
    <property type="project" value="TreeGrafter"/>
</dbReference>
<accession>A0A6A4JW03</accession>